<dbReference type="EMBL" id="LR798324">
    <property type="protein sequence ID" value="CAB5223670.1"/>
    <property type="molecule type" value="Genomic_DNA"/>
</dbReference>
<reference evidence="1" key="1">
    <citation type="submission" date="2020-05" db="EMBL/GenBank/DDBJ databases">
        <authorList>
            <person name="Chiriac C."/>
            <person name="Salcher M."/>
            <person name="Ghai R."/>
            <person name="Kavagutti S V."/>
        </authorList>
    </citation>
    <scope>NUCLEOTIDE SEQUENCE</scope>
</reference>
<organism evidence="1">
    <name type="scientific">uncultured Caudovirales phage</name>
    <dbReference type="NCBI Taxonomy" id="2100421"/>
    <lineage>
        <taxon>Viruses</taxon>
        <taxon>Duplodnaviria</taxon>
        <taxon>Heunggongvirae</taxon>
        <taxon>Uroviricota</taxon>
        <taxon>Caudoviricetes</taxon>
        <taxon>Peduoviridae</taxon>
        <taxon>Maltschvirus</taxon>
        <taxon>Maltschvirus maltsch</taxon>
    </lineage>
</organism>
<proteinExistence type="predicted"/>
<accession>A0A6J7WZU4</accession>
<protein>
    <submittedName>
        <fullName evidence="1">Uncharacterized protein</fullName>
    </submittedName>
</protein>
<evidence type="ECO:0000313" key="1">
    <source>
        <dbReference type="EMBL" id="CAB5223670.1"/>
    </source>
</evidence>
<gene>
    <name evidence="1" type="ORF">UFOVP388_10</name>
</gene>
<sequence length="65" mass="7532">MLKLTHKAQQELKCTSVQMKIALDCNRTLQTVVNWIKHGHDNLSKRGTIESIIKHTKLDETEIFD</sequence>
<name>A0A6J7WZU4_9CAUD</name>